<dbReference type="InterPro" id="IPR021127">
    <property type="entry name" value="CRISPR_associated_Cas2"/>
</dbReference>
<evidence type="ECO:0000313" key="11">
    <source>
        <dbReference type="Proteomes" id="UP000707535"/>
    </source>
</evidence>
<sequence length="101" mass="11893">MRLMIMFDLPVETSKQRKAYRTFRKALINEGFVMVQYSVYVRVCVNKKSAMFMERRVENFLPPNGLVQSLVLTEKQYNDMHFLVGKPIDDVRNSSDRTVIL</sequence>
<dbReference type="RefSeq" id="WP_333589555.1">
    <property type="nucleotide sequence ID" value="NZ_DAIMTB010000031.1"/>
</dbReference>
<dbReference type="SUPFAM" id="SSF143430">
    <property type="entry name" value="TTP0101/SSO1404-like"/>
    <property type="match status" value="1"/>
</dbReference>
<evidence type="ECO:0000256" key="2">
    <source>
        <dbReference type="ARBA" id="ARBA00009959"/>
    </source>
</evidence>
<dbReference type="EMBL" id="DYXG01000033">
    <property type="protein sequence ID" value="HJE96725.1"/>
    <property type="molecule type" value="Genomic_DNA"/>
</dbReference>
<reference evidence="10" key="2">
    <citation type="submission" date="2021-09" db="EMBL/GenBank/DDBJ databases">
        <authorList>
            <person name="Gilroy R."/>
        </authorList>
    </citation>
    <scope>NUCLEOTIDE SEQUENCE</scope>
    <source>
        <strain evidence="10">CHK174-6876</strain>
    </source>
</reference>
<evidence type="ECO:0000256" key="5">
    <source>
        <dbReference type="ARBA" id="ARBA00022759"/>
    </source>
</evidence>
<dbReference type="HAMAP" id="MF_01471">
    <property type="entry name" value="Cas2"/>
    <property type="match status" value="1"/>
</dbReference>
<dbReference type="GO" id="GO:0004521">
    <property type="term" value="F:RNA endonuclease activity"/>
    <property type="evidence" value="ECO:0007669"/>
    <property type="project" value="InterPro"/>
</dbReference>
<keyword evidence="8 9" id="KW-0051">Antiviral defense</keyword>
<keyword evidence="4 9" id="KW-0479">Metal-binding</keyword>
<reference evidence="10" key="1">
    <citation type="journal article" date="2021" name="PeerJ">
        <title>Extensive microbial diversity within the chicken gut microbiome revealed by metagenomics and culture.</title>
        <authorList>
            <person name="Gilroy R."/>
            <person name="Ravi A."/>
            <person name="Getino M."/>
            <person name="Pursley I."/>
            <person name="Horton D.L."/>
            <person name="Alikhan N.F."/>
            <person name="Baker D."/>
            <person name="Gharbi K."/>
            <person name="Hall N."/>
            <person name="Watson M."/>
            <person name="Adriaenssens E.M."/>
            <person name="Foster-Nyarko E."/>
            <person name="Jarju S."/>
            <person name="Secka A."/>
            <person name="Antonio M."/>
            <person name="Oren A."/>
            <person name="Chaudhuri R.R."/>
            <person name="La Ragione R."/>
            <person name="Hildebrand F."/>
            <person name="Pallen M.J."/>
        </authorList>
    </citation>
    <scope>NUCLEOTIDE SEQUENCE</scope>
    <source>
        <strain evidence="10">CHK174-6876</strain>
    </source>
</reference>
<accession>A0A921F7C7</accession>
<comment type="cofactor">
    <cofactor evidence="1 9">
        <name>Mg(2+)</name>
        <dbReference type="ChEBI" id="CHEBI:18420"/>
    </cofactor>
</comment>
<evidence type="ECO:0000256" key="7">
    <source>
        <dbReference type="ARBA" id="ARBA00022842"/>
    </source>
</evidence>
<dbReference type="InterPro" id="IPR019199">
    <property type="entry name" value="Virulence_VapD/CRISPR_Cas2"/>
</dbReference>
<evidence type="ECO:0000256" key="1">
    <source>
        <dbReference type="ARBA" id="ARBA00001946"/>
    </source>
</evidence>
<evidence type="ECO:0000256" key="9">
    <source>
        <dbReference type="HAMAP-Rule" id="MF_01471"/>
    </source>
</evidence>
<keyword evidence="3 9" id="KW-0540">Nuclease</keyword>
<gene>
    <name evidence="9 10" type="primary">cas2</name>
    <name evidence="10" type="ORF">K8V00_03810</name>
</gene>
<evidence type="ECO:0000256" key="8">
    <source>
        <dbReference type="ARBA" id="ARBA00023118"/>
    </source>
</evidence>
<organism evidence="10 11">
    <name type="scientific">Ligilactobacillus acidipiscis</name>
    <dbReference type="NCBI Taxonomy" id="89059"/>
    <lineage>
        <taxon>Bacteria</taxon>
        <taxon>Bacillati</taxon>
        <taxon>Bacillota</taxon>
        <taxon>Bacilli</taxon>
        <taxon>Lactobacillales</taxon>
        <taxon>Lactobacillaceae</taxon>
        <taxon>Ligilactobacillus</taxon>
    </lineage>
</organism>
<dbReference type="EC" id="3.1.-.-" evidence="9"/>
<comment type="caution">
    <text evidence="10">The sequence shown here is derived from an EMBL/GenBank/DDBJ whole genome shotgun (WGS) entry which is preliminary data.</text>
</comment>
<evidence type="ECO:0000256" key="3">
    <source>
        <dbReference type="ARBA" id="ARBA00022722"/>
    </source>
</evidence>
<dbReference type="GO" id="GO:0016787">
    <property type="term" value="F:hydrolase activity"/>
    <property type="evidence" value="ECO:0007669"/>
    <property type="project" value="UniProtKB-KW"/>
</dbReference>
<dbReference type="AlphaFoldDB" id="A0A921F7C7"/>
<comment type="function">
    <text evidence="9">CRISPR (clustered regularly interspaced short palindromic repeat), is an adaptive immune system that provides protection against mobile genetic elements (viruses, transposable elements and conjugative plasmids). CRISPR clusters contain sequences complementary to antecedent mobile elements and target invading nucleic acids. CRISPR clusters are transcribed and processed into CRISPR RNA (crRNA). Functions as a ssRNA-specific endoribonuclease. Involved in the integration of spacer DNA into the CRISPR cassette.</text>
</comment>
<feature type="binding site" evidence="9">
    <location>
        <position position="8"/>
    </location>
    <ligand>
        <name>Mg(2+)</name>
        <dbReference type="ChEBI" id="CHEBI:18420"/>
        <note>catalytic</note>
    </ligand>
</feature>
<evidence type="ECO:0000313" key="10">
    <source>
        <dbReference type="EMBL" id="HJE96725.1"/>
    </source>
</evidence>
<dbReference type="GO" id="GO:0043571">
    <property type="term" value="P:maintenance of CRISPR repeat elements"/>
    <property type="evidence" value="ECO:0007669"/>
    <property type="project" value="UniProtKB-UniRule"/>
</dbReference>
<keyword evidence="6 9" id="KW-0378">Hydrolase</keyword>
<protein>
    <recommendedName>
        <fullName evidence="9">CRISPR-associated endoribonuclease Cas2</fullName>
        <ecNumber evidence="9">3.1.-.-</ecNumber>
    </recommendedName>
</protein>
<dbReference type="GO" id="GO:0046872">
    <property type="term" value="F:metal ion binding"/>
    <property type="evidence" value="ECO:0007669"/>
    <property type="project" value="UniProtKB-UniRule"/>
</dbReference>
<keyword evidence="5 9" id="KW-0255">Endonuclease</keyword>
<dbReference type="Proteomes" id="UP000707535">
    <property type="component" value="Unassembled WGS sequence"/>
</dbReference>
<evidence type="ECO:0000256" key="6">
    <source>
        <dbReference type="ARBA" id="ARBA00022801"/>
    </source>
</evidence>
<dbReference type="GO" id="GO:0051607">
    <property type="term" value="P:defense response to virus"/>
    <property type="evidence" value="ECO:0007669"/>
    <property type="project" value="UniProtKB-UniRule"/>
</dbReference>
<dbReference type="Pfam" id="PF09827">
    <property type="entry name" value="CRISPR_Cas2"/>
    <property type="match status" value="1"/>
</dbReference>
<keyword evidence="7 9" id="KW-0460">Magnesium</keyword>
<name>A0A921F7C7_9LACO</name>
<evidence type="ECO:0000256" key="4">
    <source>
        <dbReference type="ARBA" id="ARBA00022723"/>
    </source>
</evidence>
<proteinExistence type="inferred from homology"/>
<comment type="similarity">
    <text evidence="2 9">Belongs to the CRISPR-associated endoribonuclease Cas2 protein family.</text>
</comment>
<comment type="subunit">
    <text evidence="9">Homodimer, forms a heterotetramer with a Cas1 homodimer.</text>
</comment>
<dbReference type="NCBIfam" id="TIGR01573">
    <property type="entry name" value="cas2"/>
    <property type="match status" value="1"/>
</dbReference>